<dbReference type="GO" id="GO:0009395">
    <property type="term" value="P:phospholipid catabolic process"/>
    <property type="evidence" value="ECO:0007669"/>
    <property type="project" value="TreeGrafter"/>
</dbReference>
<keyword evidence="5" id="KW-0443">Lipid metabolism</keyword>
<dbReference type="PANTHER" id="PTHR18896:SF168">
    <property type="entry name" value="PHOSPHOLIPASE D"/>
    <property type="match status" value="1"/>
</dbReference>
<gene>
    <name evidence="8" type="ORF">ACA1_091160</name>
</gene>
<keyword evidence="4" id="KW-0442">Lipid degradation</keyword>
<dbReference type="KEGG" id="acan:ACA1_091160"/>
<evidence type="ECO:0000313" key="8">
    <source>
        <dbReference type="EMBL" id="ELR12616.1"/>
    </source>
</evidence>
<feature type="domain" description="PLD phosphodiesterase" evidence="7">
    <location>
        <begin position="756"/>
        <end position="783"/>
    </location>
</feature>
<dbReference type="STRING" id="1257118.L8GKC0"/>
<dbReference type="InterPro" id="IPR015679">
    <property type="entry name" value="PLipase_D_fam"/>
</dbReference>
<dbReference type="SMART" id="SM00155">
    <property type="entry name" value="PLDc"/>
    <property type="match status" value="2"/>
</dbReference>
<evidence type="ECO:0000259" key="7">
    <source>
        <dbReference type="PROSITE" id="PS50035"/>
    </source>
</evidence>
<dbReference type="RefSeq" id="XP_004334629.1">
    <property type="nucleotide sequence ID" value="XM_004334581.1"/>
</dbReference>
<dbReference type="Proteomes" id="UP000011083">
    <property type="component" value="Unassembled WGS sequence"/>
</dbReference>
<dbReference type="InterPro" id="IPR001736">
    <property type="entry name" value="PLipase_D/transphosphatidylase"/>
</dbReference>
<feature type="compositionally biased region" description="Basic and acidic residues" evidence="6">
    <location>
        <begin position="328"/>
        <end position="337"/>
    </location>
</feature>
<keyword evidence="2" id="KW-0677">Repeat</keyword>
<dbReference type="Gene3D" id="3.30.870.10">
    <property type="entry name" value="Endonuclease Chain A"/>
    <property type="match status" value="2"/>
</dbReference>
<keyword evidence="3" id="KW-0378">Hydrolase</keyword>
<protein>
    <recommendedName>
        <fullName evidence="1">phospholipase D</fullName>
        <ecNumber evidence="1">3.1.4.4</ecNumber>
    </recommendedName>
</protein>
<dbReference type="AlphaFoldDB" id="L8GKC0"/>
<dbReference type="OrthoDB" id="14911at2759"/>
<evidence type="ECO:0000256" key="3">
    <source>
        <dbReference type="ARBA" id="ARBA00022801"/>
    </source>
</evidence>
<dbReference type="VEuPathDB" id="AmoebaDB:ACA1_091160"/>
<evidence type="ECO:0000256" key="5">
    <source>
        <dbReference type="ARBA" id="ARBA00023098"/>
    </source>
</evidence>
<evidence type="ECO:0000256" key="2">
    <source>
        <dbReference type="ARBA" id="ARBA00022737"/>
    </source>
</evidence>
<evidence type="ECO:0000313" key="9">
    <source>
        <dbReference type="Proteomes" id="UP000011083"/>
    </source>
</evidence>
<keyword evidence="9" id="KW-1185">Reference proteome</keyword>
<sequence>MLFKLQILSLSLEPGIPFKAKDERPRNIFLDLWSQGQPKRFGSSKQKRYASVVHFTSTPVTLQLSFGVGGVALLYNNLGRHTLFEFLDDPHSSKTERRQFLPFGRGGPVYHLEYILKPVTCAYGFVLNEISCLSQVSSKLRKDPLDVEVRNFVVTFYVRGWLSDHILGTIKLLPLDEVLQNDPAKVLRLLDHQQLAHGSSGVAAPRAPTRTKVDEIMGDNCEADEQVKDDYARLEELAGKGGLLFSFMDHPEDPEEMEEELLLIGDDETLTTKTLNLSSPEGGSYVIVLSLTKEKEGMAGDHVVPAHLWNFVSRRDYYLLRGNEPEPDAIHHHRSDEAADSDNNSTRGTDAMVVQGKRIGAKDIEGDMVTSDSFSNWTQGNDVDVLIDGLETFERMFECMMLAQHSISILAWEVSLSFGLILVQRAKIPIPPLTPPSAKWVSLEDVLLSRALSGVRVRIIVWRHELVSHINRMLYMGEWSIDSEVAKLQSRCQKHGLGIYSAHHEKLVLIDAECPPHTVAFTGGFDIARGRYDQPLHQLPRPYWEDLNPMTPSTEDQMIYGHEVQPLLRRIRILWHDIQLMIKGPAAQHFQLHFAQRWSYAFTHDPSKTRNLTHYIPHTRKACKHRPQASYSMRYGSCPIRLTRIWNGVFEGHFLFDEYSKMITGAKKFIYFEHQYPFQNFALTYYMCQALRNNPSLLVIIVAPVKTDLPRGIVGEWIDWSQDQIVEHLHLIHRVAPDRVGLYGLVRQDDRTERIKPIYVHAKLAIVDDECILTGTTNMDNMSFFYSSELSVTVAHPALAKGTRVRLLKEHLGSFYRPAMAETDHFGQVFDTFRDVASRNSASLRANGTLVGRPVSMAPDNYQFLLNRVYYPNKLSKFLSKTVGWDTEDMLVKLRSRLFSTTKPEHHRGRPGTKPGSGPPPRSTDRHPKLKAQL</sequence>
<evidence type="ECO:0000256" key="4">
    <source>
        <dbReference type="ARBA" id="ARBA00022963"/>
    </source>
</evidence>
<name>L8GKC0_ACACF</name>
<dbReference type="GeneID" id="14913440"/>
<feature type="region of interest" description="Disordered" evidence="6">
    <location>
        <begin position="899"/>
        <end position="934"/>
    </location>
</feature>
<dbReference type="OMA" id="SCLKQIT"/>
<feature type="region of interest" description="Disordered" evidence="6">
    <location>
        <begin position="328"/>
        <end position="348"/>
    </location>
</feature>
<dbReference type="CDD" id="cd09104">
    <property type="entry name" value="PLDc_vPLD1_2_like_1"/>
    <property type="match status" value="1"/>
</dbReference>
<proteinExistence type="predicted"/>
<organism evidence="8 9">
    <name type="scientific">Acanthamoeba castellanii (strain ATCC 30010 / Neff)</name>
    <dbReference type="NCBI Taxonomy" id="1257118"/>
    <lineage>
        <taxon>Eukaryota</taxon>
        <taxon>Amoebozoa</taxon>
        <taxon>Discosea</taxon>
        <taxon>Longamoebia</taxon>
        <taxon>Centramoebida</taxon>
        <taxon>Acanthamoebidae</taxon>
        <taxon>Acanthamoeba</taxon>
    </lineage>
</organism>
<feature type="domain" description="PLD phosphodiesterase" evidence="7">
    <location>
        <begin position="499"/>
        <end position="531"/>
    </location>
</feature>
<dbReference type="CDD" id="cd09105">
    <property type="entry name" value="PLDc_vPLD1_2_like_2"/>
    <property type="match status" value="1"/>
</dbReference>
<dbReference type="PROSITE" id="PS50035">
    <property type="entry name" value="PLD"/>
    <property type="match status" value="2"/>
</dbReference>
<dbReference type="EC" id="3.1.4.4" evidence="1"/>
<dbReference type="PANTHER" id="PTHR18896">
    <property type="entry name" value="PHOSPHOLIPASE D"/>
    <property type="match status" value="1"/>
</dbReference>
<evidence type="ECO:0000256" key="1">
    <source>
        <dbReference type="ARBA" id="ARBA00012027"/>
    </source>
</evidence>
<dbReference type="EMBL" id="KB008103">
    <property type="protein sequence ID" value="ELR12616.1"/>
    <property type="molecule type" value="Genomic_DNA"/>
</dbReference>
<dbReference type="SUPFAM" id="SSF56024">
    <property type="entry name" value="Phospholipase D/nuclease"/>
    <property type="match status" value="2"/>
</dbReference>
<reference evidence="8 9" key="1">
    <citation type="journal article" date="2013" name="Genome Biol.">
        <title>Genome of Acanthamoeba castellanii highlights extensive lateral gene transfer and early evolution of tyrosine kinase signaling.</title>
        <authorList>
            <person name="Clarke M."/>
            <person name="Lohan A.J."/>
            <person name="Liu B."/>
            <person name="Lagkouvardos I."/>
            <person name="Roy S."/>
            <person name="Zafar N."/>
            <person name="Bertelli C."/>
            <person name="Schilde C."/>
            <person name="Kianianmomeni A."/>
            <person name="Burglin T.R."/>
            <person name="Frech C."/>
            <person name="Turcotte B."/>
            <person name="Kopec K.O."/>
            <person name="Synnott J.M."/>
            <person name="Choo C."/>
            <person name="Paponov I."/>
            <person name="Finkler A."/>
            <person name="Soon Heng Tan C."/>
            <person name="Hutchins A.P."/>
            <person name="Weinmeier T."/>
            <person name="Rattei T."/>
            <person name="Chu J.S."/>
            <person name="Gimenez G."/>
            <person name="Irimia M."/>
            <person name="Rigden D.J."/>
            <person name="Fitzpatrick D.A."/>
            <person name="Lorenzo-Morales J."/>
            <person name="Bateman A."/>
            <person name="Chiu C.H."/>
            <person name="Tang P."/>
            <person name="Hegemann P."/>
            <person name="Fromm H."/>
            <person name="Raoult D."/>
            <person name="Greub G."/>
            <person name="Miranda-Saavedra D."/>
            <person name="Chen N."/>
            <person name="Nash P."/>
            <person name="Ginger M.L."/>
            <person name="Horn M."/>
            <person name="Schaap P."/>
            <person name="Caler L."/>
            <person name="Loftus B."/>
        </authorList>
    </citation>
    <scope>NUCLEOTIDE SEQUENCE [LARGE SCALE GENOMIC DNA]</scope>
    <source>
        <strain evidence="8 9">Neff</strain>
    </source>
</reference>
<dbReference type="GO" id="GO:0004630">
    <property type="term" value="F:phospholipase D activity"/>
    <property type="evidence" value="ECO:0007669"/>
    <property type="project" value="UniProtKB-EC"/>
</dbReference>
<evidence type="ECO:0000256" key="6">
    <source>
        <dbReference type="SAM" id="MobiDB-lite"/>
    </source>
</evidence>
<accession>L8GKC0</accession>